<accession>A0A2N7S176</accession>
<dbReference type="EMBL" id="PNQX01000002">
    <property type="protein sequence ID" value="PMQ19896.1"/>
    <property type="molecule type" value="Genomic_DNA"/>
</dbReference>
<evidence type="ECO:0000313" key="1">
    <source>
        <dbReference type="EMBL" id="PMQ19896.1"/>
    </source>
</evidence>
<organism evidence="1 2">
    <name type="scientific">Glutamicibacter arilaitensis</name>
    <dbReference type="NCBI Taxonomy" id="256701"/>
    <lineage>
        <taxon>Bacteria</taxon>
        <taxon>Bacillati</taxon>
        <taxon>Actinomycetota</taxon>
        <taxon>Actinomycetes</taxon>
        <taxon>Micrococcales</taxon>
        <taxon>Micrococcaceae</taxon>
        <taxon>Glutamicibacter</taxon>
    </lineage>
</organism>
<evidence type="ECO:0000313" key="2">
    <source>
        <dbReference type="Proteomes" id="UP000235739"/>
    </source>
</evidence>
<name>A0A2N7S176_9MICC</name>
<proteinExistence type="predicted"/>
<gene>
    <name evidence="1" type="ORF">CIK84_14820</name>
</gene>
<dbReference type="Proteomes" id="UP000235739">
    <property type="component" value="Unassembled WGS sequence"/>
</dbReference>
<comment type="caution">
    <text evidence="1">The sequence shown here is derived from an EMBL/GenBank/DDBJ whole genome shotgun (WGS) entry which is preliminary data.</text>
</comment>
<dbReference type="AlphaFoldDB" id="A0A2N7S176"/>
<protein>
    <recommendedName>
        <fullName evidence="3">TetR family transcriptional regulator</fullName>
    </recommendedName>
</protein>
<sequence>MSEGLSDEMARAWLRAELAGIAQVVLRSRAMILGPMVLGICAQYERMVNDDAQQGNWESLGYFLVDSIVGMLAAPSTAPVDSMDFNEGWARTAGRRVA</sequence>
<evidence type="ECO:0008006" key="3">
    <source>
        <dbReference type="Google" id="ProtNLM"/>
    </source>
</evidence>
<reference evidence="1 2" key="1">
    <citation type="journal article" date="2017" name="Elife">
        <title>Extensive horizontal gene transfer in cheese-associated bacteria.</title>
        <authorList>
            <person name="Bonham K.S."/>
            <person name="Wolfe B.E."/>
            <person name="Dutton R.J."/>
        </authorList>
    </citation>
    <scope>NUCLEOTIDE SEQUENCE [LARGE SCALE GENOMIC DNA]</scope>
    <source>
        <strain evidence="1 2">JB182</strain>
    </source>
</reference>